<dbReference type="RefSeq" id="WP_122972160.1">
    <property type="nucleotide sequence ID" value="NZ_RHLQ01000022.1"/>
</dbReference>
<evidence type="ECO:0000313" key="4">
    <source>
        <dbReference type="Proteomes" id="UP000279909"/>
    </source>
</evidence>
<accession>A0A3M8H8R8</accession>
<dbReference type="Proteomes" id="UP000279909">
    <property type="component" value="Unassembled WGS sequence"/>
</dbReference>
<organism evidence="3 4">
    <name type="scientific">Lysinibacillus halotolerans</name>
    <dbReference type="NCBI Taxonomy" id="1368476"/>
    <lineage>
        <taxon>Bacteria</taxon>
        <taxon>Bacillati</taxon>
        <taxon>Bacillota</taxon>
        <taxon>Bacilli</taxon>
        <taxon>Bacillales</taxon>
        <taxon>Bacillaceae</taxon>
        <taxon>Lysinibacillus</taxon>
    </lineage>
</organism>
<gene>
    <name evidence="3" type="ORF">EC501_10040</name>
</gene>
<reference evidence="3 4" key="1">
    <citation type="journal article" date="2014" name="Int. J. Syst. Evol. Microbiol.">
        <title>Lysinibacillus halotolerans sp. nov., isolated from saline-alkaline soil.</title>
        <authorList>
            <person name="Kong D."/>
            <person name="Wang Y."/>
            <person name="Zhao B."/>
            <person name="Li Y."/>
            <person name="Song J."/>
            <person name="Zhai Y."/>
            <person name="Zhang C."/>
            <person name="Wang H."/>
            <person name="Chen X."/>
            <person name="Zhao B."/>
            <person name="Ruan Z."/>
        </authorList>
    </citation>
    <scope>NUCLEOTIDE SEQUENCE [LARGE SCALE GENOMIC DNA]</scope>
    <source>
        <strain evidence="3 4">MCCC 1A12703</strain>
    </source>
</reference>
<evidence type="ECO:0000256" key="1">
    <source>
        <dbReference type="SAM" id="MobiDB-lite"/>
    </source>
</evidence>
<keyword evidence="4" id="KW-1185">Reference proteome</keyword>
<protein>
    <recommendedName>
        <fullName evidence="5">DUF4352 domain-containing protein</fullName>
    </recommendedName>
</protein>
<feature type="compositionally biased region" description="Acidic residues" evidence="1">
    <location>
        <begin position="41"/>
        <end position="60"/>
    </location>
</feature>
<dbReference type="EMBL" id="RHLQ01000022">
    <property type="protein sequence ID" value="RNC98698.1"/>
    <property type="molecule type" value="Genomic_DNA"/>
</dbReference>
<dbReference type="AlphaFoldDB" id="A0A3M8H8R8"/>
<dbReference type="OrthoDB" id="2453128at2"/>
<evidence type="ECO:0000313" key="3">
    <source>
        <dbReference type="EMBL" id="RNC98698.1"/>
    </source>
</evidence>
<dbReference type="PROSITE" id="PS51257">
    <property type="entry name" value="PROKAR_LIPOPROTEIN"/>
    <property type="match status" value="1"/>
</dbReference>
<feature type="region of interest" description="Disordered" evidence="1">
    <location>
        <begin position="24"/>
        <end position="61"/>
    </location>
</feature>
<evidence type="ECO:0000256" key="2">
    <source>
        <dbReference type="SAM" id="SignalP"/>
    </source>
</evidence>
<keyword evidence="2" id="KW-0732">Signal</keyword>
<dbReference type="PROSITE" id="PS00430">
    <property type="entry name" value="TONB_DEPENDENT_REC_1"/>
    <property type="match status" value="1"/>
</dbReference>
<comment type="caution">
    <text evidence="3">The sequence shown here is derived from an EMBL/GenBank/DDBJ whole genome shotgun (WGS) entry which is preliminary data.</text>
</comment>
<sequence>MKKLLFGLLLLLTLALAACGSTSENVSGKVDTDKATSTEQEATEEEAVEASEEASNDENEINQLIVDNENVKATLVKIVKKSDDIWGNTIEVVFDVENKRSDTIEVQANTVSADGRMVDETLLSMSQEVAPGKAATATLTINEYEGYDFPALESDFEMTLHIFSWDDYDYTEDHPVKVTF</sequence>
<evidence type="ECO:0008006" key="5">
    <source>
        <dbReference type="Google" id="ProtNLM"/>
    </source>
</evidence>
<feature type="chain" id="PRO_5017962144" description="DUF4352 domain-containing protein" evidence="2">
    <location>
        <begin position="18"/>
        <end position="180"/>
    </location>
</feature>
<feature type="signal peptide" evidence="2">
    <location>
        <begin position="1"/>
        <end position="17"/>
    </location>
</feature>
<name>A0A3M8H8R8_9BACI</name>
<proteinExistence type="predicted"/>
<dbReference type="InterPro" id="IPR010916">
    <property type="entry name" value="TonB_box_CS"/>
</dbReference>